<evidence type="ECO:0000256" key="2">
    <source>
        <dbReference type="ARBA" id="ARBA00022448"/>
    </source>
</evidence>
<evidence type="ECO:0000313" key="6">
    <source>
        <dbReference type="EMBL" id="TES47802.1"/>
    </source>
</evidence>
<dbReference type="InterPro" id="IPR007210">
    <property type="entry name" value="ABC_Gly_betaine_transp_sub-bd"/>
</dbReference>
<reference evidence="6 7" key="1">
    <citation type="submission" date="2019-03" db="EMBL/GenBank/DDBJ databases">
        <authorList>
            <person name="Liu G."/>
        </authorList>
    </citation>
    <scope>NUCLEOTIDE SEQUENCE [LARGE SCALE GENOMIC DNA]</scope>
    <source>
        <strain evidence="6 7">DSM 19099</strain>
    </source>
</reference>
<name>A0A4Y7WHQ6_9BACI</name>
<evidence type="ECO:0000256" key="4">
    <source>
        <dbReference type="ARBA" id="ARBA00023136"/>
    </source>
</evidence>
<dbReference type="GO" id="GO:0015871">
    <property type="term" value="P:choline transport"/>
    <property type="evidence" value="ECO:0007669"/>
    <property type="project" value="TreeGrafter"/>
</dbReference>
<dbReference type="SUPFAM" id="SSF53850">
    <property type="entry name" value="Periplasmic binding protein-like II"/>
    <property type="match status" value="1"/>
</dbReference>
<gene>
    <name evidence="6" type="ORF">E2L03_11600</name>
</gene>
<keyword evidence="3" id="KW-1003">Cell membrane</keyword>
<evidence type="ECO:0000313" key="7">
    <source>
        <dbReference type="Proteomes" id="UP000298210"/>
    </source>
</evidence>
<dbReference type="Proteomes" id="UP000298210">
    <property type="component" value="Unassembled WGS sequence"/>
</dbReference>
<evidence type="ECO:0000259" key="5">
    <source>
        <dbReference type="Pfam" id="PF04069"/>
    </source>
</evidence>
<sequence>MKKHYLVVTAFAATAVLSGCGSDNTNQEDSTGTIQIGYNLYAEAIAFSHVWEQLLEEQGYDVELASVEKAFLFSGVEQGDYDIGFNTWLPLTDRAYIDENSDTIDVQEDGVLYEGATLGLAVPTYMEDVQSIADLPDAYDDLNGTIYGIDPGSALMGITEDEVIPHYGLEDFSLSASSEQAMVAELQNAYQNEDPIVVTLWSPHWTLGEYDLNFLDDPDRIYGEPDDIYYLARKGLEEDHSDVITWLNNAQFTDETLGELLQLQAELDDDEEAAKQWIEQNRELVDSWLEK</sequence>
<accession>A0A4Y7WHQ6</accession>
<dbReference type="RefSeq" id="WP_134259248.1">
    <property type="nucleotide sequence ID" value="NZ_LDIM01000005.1"/>
</dbReference>
<evidence type="ECO:0000256" key="1">
    <source>
        <dbReference type="ARBA" id="ARBA00004236"/>
    </source>
</evidence>
<feature type="domain" description="ABC-type glycine betaine transport system substrate-binding" evidence="5">
    <location>
        <begin position="33"/>
        <end position="280"/>
    </location>
</feature>
<dbReference type="GO" id="GO:0043190">
    <property type="term" value="C:ATP-binding cassette (ABC) transporter complex"/>
    <property type="evidence" value="ECO:0007669"/>
    <property type="project" value="InterPro"/>
</dbReference>
<keyword evidence="2" id="KW-0813">Transport</keyword>
<dbReference type="Gene3D" id="3.40.190.100">
    <property type="entry name" value="Glycine betaine-binding periplasmic protein, domain 2"/>
    <property type="match status" value="1"/>
</dbReference>
<dbReference type="Pfam" id="PF04069">
    <property type="entry name" value="OpuAC"/>
    <property type="match status" value="1"/>
</dbReference>
<comment type="subcellular location">
    <subcellularLocation>
        <location evidence="1">Cell membrane</location>
    </subcellularLocation>
</comment>
<dbReference type="Gene3D" id="3.40.190.10">
    <property type="entry name" value="Periplasmic binding protein-like II"/>
    <property type="match status" value="1"/>
</dbReference>
<dbReference type="EMBL" id="SNUX01000003">
    <property type="protein sequence ID" value="TES47802.1"/>
    <property type="molecule type" value="Genomic_DNA"/>
</dbReference>
<evidence type="ECO:0000256" key="3">
    <source>
        <dbReference type="ARBA" id="ARBA00022475"/>
    </source>
</evidence>
<keyword evidence="4" id="KW-0472">Membrane</keyword>
<dbReference type="PANTHER" id="PTHR47737:SF1">
    <property type="entry name" value="GLYCINE BETAINE_PROLINE BETAINE TRANSPORT SYSTEM PERMEASE PROTEIN PROW"/>
    <property type="match status" value="1"/>
</dbReference>
<proteinExistence type="predicted"/>
<dbReference type="GO" id="GO:0031460">
    <property type="term" value="P:glycine betaine transport"/>
    <property type="evidence" value="ECO:0007669"/>
    <property type="project" value="TreeGrafter"/>
</dbReference>
<dbReference type="PROSITE" id="PS51257">
    <property type="entry name" value="PROKAR_LIPOPROTEIN"/>
    <property type="match status" value="1"/>
</dbReference>
<comment type="caution">
    <text evidence="6">The sequence shown here is derived from an EMBL/GenBank/DDBJ whole genome shotgun (WGS) entry which is preliminary data.</text>
</comment>
<protein>
    <submittedName>
        <fullName evidence="6">Glycine betaine ABC transporter substrate-binding protein</fullName>
    </submittedName>
</protein>
<dbReference type="AlphaFoldDB" id="A0A4Y7WHQ6"/>
<dbReference type="GO" id="GO:0005275">
    <property type="term" value="F:amine transmembrane transporter activity"/>
    <property type="evidence" value="ECO:0007669"/>
    <property type="project" value="TreeGrafter"/>
</dbReference>
<dbReference type="CDD" id="cd13639">
    <property type="entry name" value="PBP2_OpuAC_like"/>
    <property type="match status" value="1"/>
</dbReference>
<dbReference type="PANTHER" id="PTHR47737">
    <property type="entry name" value="GLYCINE BETAINE/PROLINE BETAINE TRANSPORT SYSTEM PERMEASE PROTEIN PROW"/>
    <property type="match status" value="1"/>
</dbReference>
<organism evidence="6 7">
    <name type="scientific">Shouchella lehensis</name>
    <dbReference type="NCBI Taxonomy" id="300825"/>
    <lineage>
        <taxon>Bacteria</taxon>
        <taxon>Bacillati</taxon>
        <taxon>Bacillota</taxon>
        <taxon>Bacilli</taxon>
        <taxon>Bacillales</taxon>
        <taxon>Bacillaceae</taxon>
        <taxon>Shouchella</taxon>
    </lineage>
</organism>
<dbReference type="GO" id="GO:0015226">
    <property type="term" value="F:carnitine transmembrane transporter activity"/>
    <property type="evidence" value="ECO:0007669"/>
    <property type="project" value="TreeGrafter"/>
</dbReference>